<dbReference type="SUPFAM" id="SSF55486">
    <property type="entry name" value="Metalloproteases ('zincins'), catalytic domain"/>
    <property type="match status" value="1"/>
</dbReference>
<evidence type="ECO:0000313" key="1">
    <source>
        <dbReference type="EMBL" id="NOJ77216.1"/>
    </source>
</evidence>
<dbReference type="Proteomes" id="UP000533080">
    <property type="component" value="Unassembled WGS sequence"/>
</dbReference>
<evidence type="ECO:0008006" key="3">
    <source>
        <dbReference type="Google" id="ProtNLM"/>
    </source>
</evidence>
<accession>A0A7Y4MNW5</accession>
<name>A0A7Y4MNW5_MYXXA</name>
<dbReference type="GO" id="GO:0008237">
    <property type="term" value="F:metallopeptidase activity"/>
    <property type="evidence" value="ECO:0007669"/>
    <property type="project" value="InterPro"/>
</dbReference>
<dbReference type="InterPro" id="IPR024079">
    <property type="entry name" value="MetalloPept_cat_dom_sf"/>
</dbReference>
<organism evidence="1 2">
    <name type="scientific">Myxococcus xanthus</name>
    <dbReference type="NCBI Taxonomy" id="34"/>
    <lineage>
        <taxon>Bacteria</taxon>
        <taxon>Pseudomonadati</taxon>
        <taxon>Myxococcota</taxon>
        <taxon>Myxococcia</taxon>
        <taxon>Myxococcales</taxon>
        <taxon>Cystobacterineae</taxon>
        <taxon>Myxococcaceae</taxon>
        <taxon>Myxococcus</taxon>
    </lineage>
</organism>
<dbReference type="InterPro" id="IPR024653">
    <property type="entry name" value="Peptidase_M10/M27/M57"/>
</dbReference>
<protein>
    <recommendedName>
        <fullName evidence="3">Protease B</fullName>
    </recommendedName>
</protein>
<dbReference type="AlphaFoldDB" id="A0A7Y4MNW5"/>
<comment type="caution">
    <text evidence="1">The sequence shown here is derived from an EMBL/GenBank/DDBJ whole genome shotgun (WGS) entry which is preliminary data.</text>
</comment>
<dbReference type="Gene3D" id="3.40.390.10">
    <property type="entry name" value="Collagenase (Catalytic Domain)"/>
    <property type="match status" value="1"/>
</dbReference>
<sequence>MRPNDHDSKNRAFEAVRGLTRSAGIVPNSAYAANATQMSALDRAAANFNALGRSFTMQRGGTGCSATISAPTTSGAGGSAGFPSGGRPYGIIHIGTDTTTYGVALVEHVVTHELGHAVGLRHSDDYDHAISCGGATTNEGTAGAGAIPIPGTQTTATVGGTIMNTCFPSSTTGEFTKSDVAALSALSFGALPAPWLSMTGPRRRRLAAVPMHGDEAAQSTHERHACRAGERTAARCWAHAASVRDFDPWRTRSSQTRPFPRGWTAVDS</sequence>
<proteinExistence type="predicted"/>
<gene>
    <name evidence="1" type="ORF">HNV28_02385</name>
</gene>
<dbReference type="Pfam" id="PF12388">
    <property type="entry name" value="Peptidase_M57"/>
    <property type="match status" value="1"/>
</dbReference>
<reference evidence="1 2" key="1">
    <citation type="submission" date="2020-05" db="EMBL/GenBank/DDBJ databases">
        <authorList>
            <person name="Whitworth D."/>
        </authorList>
    </citation>
    <scope>NUCLEOTIDE SEQUENCE [LARGE SCALE GENOMIC DNA]</scope>
    <source>
        <strain evidence="1 2">AM005</strain>
    </source>
</reference>
<dbReference type="EMBL" id="JABFNT010000006">
    <property type="protein sequence ID" value="NOJ77216.1"/>
    <property type="molecule type" value="Genomic_DNA"/>
</dbReference>
<evidence type="ECO:0000313" key="2">
    <source>
        <dbReference type="Proteomes" id="UP000533080"/>
    </source>
</evidence>